<dbReference type="Pfam" id="PF12804">
    <property type="entry name" value="NTP_transf_3"/>
    <property type="match status" value="1"/>
</dbReference>
<keyword evidence="3 8" id="KW-0479">Metal-binding</keyword>
<dbReference type="GO" id="GO:0061603">
    <property type="term" value="F:molybdenum cofactor guanylyltransferase activity"/>
    <property type="evidence" value="ECO:0007669"/>
    <property type="project" value="UniProtKB-EC"/>
</dbReference>
<comment type="catalytic activity">
    <reaction evidence="8">
        <text>Mo-molybdopterin + GTP + H(+) = Mo-molybdopterin guanine dinucleotide + diphosphate</text>
        <dbReference type="Rhea" id="RHEA:34243"/>
        <dbReference type="ChEBI" id="CHEBI:15378"/>
        <dbReference type="ChEBI" id="CHEBI:33019"/>
        <dbReference type="ChEBI" id="CHEBI:37565"/>
        <dbReference type="ChEBI" id="CHEBI:71302"/>
        <dbReference type="ChEBI" id="CHEBI:71310"/>
        <dbReference type="EC" id="2.7.7.77"/>
    </reaction>
</comment>
<evidence type="ECO:0000313" key="11">
    <source>
        <dbReference type="Proteomes" id="UP000321555"/>
    </source>
</evidence>
<keyword evidence="5 8" id="KW-0460">Magnesium</keyword>
<keyword evidence="10" id="KW-0548">Nucleotidyltransferase</keyword>
<dbReference type="InterPro" id="IPR013482">
    <property type="entry name" value="Molybde_CF_guanTrfase"/>
</dbReference>
<sequence length="200" mass="22397">MRTTGIIMAGGKSSRMGTNKALLKIEGKSVIEKIAAELKKSVSEIIIVTNTFEDYQSLGYPMVHDQWKGMGPLAGIHAGLEASHTDKNLVVACDMPFISSELGTILLTFLEDYQAAVPNISGQLHPLFAAYRKGVLKELDASLQKQELRIRQFLDKVNTKTVTEADLQEAEFHYRERHLFNMNHPVEFEEALKIENGHLE</sequence>
<dbReference type="PANTHER" id="PTHR19136:SF81">
    <property type="entry name" value="MOLYBDENUM COFACTOR GUANYLYLTRANSFERASE"/>
    <property type="match status" value="1"/>
</dbReference>
<keyword evidence="6 8" id="KW-0342">GTP-binding</keyword>
<dbReference type="GO" id="GO:0005525">
    <property type="term" value="F:GTP binding"/>
    <property type="evidence" value="ECO:0007669"/>
    <property type="project" value="UniProtKB-UniRule"/>
</dbReference>
<comment type="subcellular location">
    <subcellularLocation>
        <location evidence="8">Cytoplasm</location>
    </subcellularLocation>
</comment>
<keyword evidence="11" id="KW-1185">Reference proteome</keyword>
<feature type="domain" description="MobA-like NTP transferase" evidence="9">
    <location>
        <begin position="5"/>
        <end position="155"/>
    </location>
</feature>
<evidence type="ECO:0000256" key="8">
    <source>
        <dbReference type="HAMAP-Rule" id="MF_00316"/>
    </source>
</evidence>
<comment type="cofactor">
    <cofactor evidence="8">
        <name>Mg(2+)</name>
        <dbReference type="ChEBI" id="CHEBI:18420"/>
    </cofactor>
</comment>
<evidence type="ECO:0000256" key="2">
    <source>
        <dbReference type="ARBA" id="ARBA00022679"/>
    </source>
</evidence>
<evidence type="ECO:0000256" key="3">
    <source>
        <dbReference type="ARBA" id="ARBA00022723"/>
    </source>
</evidence>
<feature type="binding site" evidence="8">
    <location>
        <position position="65"/>
    </location>
    <ligand>
        <name>GTP</name>
        <dbReference type="ChEBI" id="CHEBI:37565"/>
    </ligand>
</feature>
<proteinExistence type="inferred from homology"/>
<dbReference type="EC" id="2.7.7.77" evidence="8"/>
<evidence type="ECO:0000256" key="6">
    <source>
        <dbReference type="ARBA" id="ARBA00023134"/>
    </source>
</evidence>
<dbReference type="Proteomes" id="UP000321555">
    <property type="component" value="Chromosome"/>
</dbReference>
<dbReference type="RefSeq" id="WP_057772719.1">
    <property type="nucleotide sequence ID" value="NZ_CP042593.1"/>
</dbReference>
<comment type="caution">
    <text evidence="8">Lacks conserved residue(s) required for the propagation of feature annotation.</text>
</comment>
<dbReference type="GO" id="GO:0005737">
    <property type="term" value="C:cytoplasm"/>
    <property type="evidence" value="ECO:0007669"/>
    <property type="project" value="UniProtKB-SubCell"/>
</dbReference>
<feature type="binding site" evidence="8">
    <location>
        <position position="94"/>
    </location>
    <ligand>
        <name>Mg(2+)</name>
        <dbReference type="ChEBI" id="CHEBI:18420"/>
    </ligand>
</feature>
<evidence type="ECO:0000313" key="10">
    <source>
        <dbReference type="EMBL" id="QED49782.1"/>
    </source>
</evidence>
<dbReference type="HAMAP" id="MF_00316">
    <property type="entry name" value="MobA"/>
    <property type="match status" value="1"/>
</dbReference>
<dbReference type="KEGG" id="bda:FSZ17_22285"/>
<evidence type="ECO:0000256" key="1">
    <source>
        <dbReference type="ARBA" id="ARBA00022490"/>
    </source>
</evidence>
<evidence type="ECO:0000259" key="9">
    <source>
        <dbReference type="Pfam" id="PF12804"/>
    </source>
</evidence>
<dbReference type="InterPro" id="IPR025877">
    <property type="entry name" value="MobA-like_NTP_Trfase"/>
</dbReference>
<protein>
    <recommendedName>
        <fullName evidence="8">Probable molybdenum cofactor guanylyltransferase</fullName>
        <shortName evidence="8">MoCo guanylyltransferase</shortName>
        <ecNumber evidence="8">2.7.7.77</ecNumber>
    </recommendedName>
    <alternativeName>
        <fullName evidence="8">GTP:molybdopterin guanylyltransferase</fullName>
    </alternativeName>
    <alternativeName>
        <fullName evidence="8">Mo-MPT guanylyltransferase</fullName>
    </alternativeName>
    <alternativeName>
        <fullName evidence="8">Molybdopterin guanylyltransferase</fullName>
    </alternativeName>
    <alternativeName>
        <fullName evidence="8">Molybdopterin-guanine dinucleotide synthase</fullName>
        <shortName evidence="8">MGD synthase</shortName>
    </alternativeName>
</protein>
<organism evidence="10 11">
    <name type="scientific">Cytobacillus dafuensis</name>
    <name type="common">Bacillus dafuensis</name>
    <dbReference type="NCBI Taxonomy" id="1742359"/>
    <lineage>
        <taxon>Bacteria</taxon>
        <taxon>Bacillati</taxon>
        <taxon>Bacillota</taxon>
        <taxon>Bacilli</taxon>
        <taxon>Bacillales</taxon>
        <taxon>Bacillaceae</taxon>
        <taxon>Cytobacillus</taxon>
    </lineage>
</organism>
<name>A0A5B8Z9H0_CYTDA</name>
<reference evidence="11" key="1">
    <citation type="submission" date="2019-08" db="EMBL/GenBank/DDBJ databases">
        <authorList>
            <person name="Zheng X."/>
        </authorList>
    </citation>
    <scope>NUCLEOTIDE SEQUENCE [LARGE SCALE GENOMIC DNA]</scope>
    <source>
        <strain evidence="11">FJAT-25496</strain>
    </source>
</reference>
<dbReference type="GO" id="GO:0006777">
    <property type="term" value="P:Mo-molybdopterin cofactor biosynthetic process"/>
    <property type="evidence" value="ECO:0007669"/>
    <property type="project" value="UniProtKB-KW"/>
</dbReference>
<comment type="domain">
    <text evidence="8">The N-terminal domain determines nucleotide recognition and specific binding, while the C-terminal domain determines the specific binding to the target protein.</text>
</comment>
<dbReference type="CDD" id="cd02503">
    <property type="entry name" value="MobA"/>
    <property type="match status" value="1"/>
</dbReference>
<evidence type="ECO:0000256" key="7">
    <source>
        <dbReference type="ARBA" id="ARBA00023150"/>
    </source>
</evidence>
<dbReference type="SUPFAM" id="SSF53448">
    <property type="entry name" value="Nucleotide-diphospho-sugar transferases"/>
    <property type="match status" value="1"/>
</dbReference>
<feature type="binding site" evidence="8">
    <location>
        <position position="20"/>
    </location>
    <ligand>
        <name>GTP</name>
        <dbReference type="ChEBI" id="CHEBI:37565"/>
    </ligand>
</feature>
<evidence type="ECO:0000256" key="5">
    <source>
        <dbReference type="ARBA" id="ARBA00022842"/>
    </source>
</evidence>
<keyword evidence="4 8" id="KW-0547">Nucleotide-binding</keyword>
<dbReference type="EMBL" id="CP042593">
    <property type="protein sequence ID" value="QED49782.1"/>
    <property type="molecule type" value="Genomic_DNA"/>
</dbReference>
<comment type="function">
    <text evidence="8">Transfers a GMP moiety from GTP to Mo-molybdopterin (Mo-MPT) cofactor (Moco or molybdenum cofactor) to form Mo-molybdopterin guanine dinucleotide (Mo-MGD) cofactor.</text>
</comment>
<comment type="similarity">
    <text evidence="8">Belongs to the MobA family.</text>
</comment>
<gene>
    <name evidence="8" type="primary">mobA</name>
    <name evidence="10" type="ORF">FSZ17_22285</name>
</gene>
<keyword evidence="1 8" id="KW-0963">Cytoplasm</keyword>
<dbReference type="AlphaFoldDB" id="A0A5B8Z9H0"/>
<dbReference type="GO" id="GO:0046872">
    <property type="term" value="F:metal ion binding"/>
    <property type="evidence" value="ECO:0007669"/>
    <property type="project" value="UniProtKB-KW"/>
</dbReference>
<keyword evidence="2 8" id="KW-0808">Transferase</keyword>
<dbReference type="OrthoDB" id="9788394at2"/>
<evidence type="ECO:0000256" key="4">
    <source>
        <dbReference type="ARBA" id="ARBA00022741"/>
    </source>
</evidence>
<dbReference type="STRING" id="1742359.GCA_001439625_03050"/>
<dbReference type="InterPro" id="IPR029044">
    <property type="entry name" value="Nucleotide-diphossugar_trans"/>
</dbReference>
<feature type="binding site" evidence="8">
    <location>
        <position position="94"/>
    </location>
    <ligand>
        <name>GTP</name>
        <dbReference type="ChEBI" id="CHEBI:37565"/>
    </ligand>
</feature>
<keyword evidence="7 8" id="KW-0501">Molybdenum cofactor biosynthesis</keyword>
<accession>A0A5B8Z9H0</accession>
<dbReference type="PANTHER" id="PTHR19136">
    <property type="entry name" value="MOLYBDENUM COFACTOR GUANYLYLTRANSFERASE"/>
    <property type="match status" value="1"/>
</dbReference>
<dbReference type="Gene3D" id="3.90.550.10">
    <property type="entry name" value="Spore Coat Polysaccharide Biosynthesis Protein SpsA, Chain A"/>
    <property type="match status" value="1"/>
</dbReference>